<comment type="caution">
    <text evidence="1">The sequence shown here is derived from an EMBL/GenBank/DDBJ whole genome shotgun (WGS) entry which is preliminary data.</text>
</comment>
<dbReference type="AlphaFoldDB" id="A0A917GVD7"/>
<gene>
    <name evidence="1" type="ORF">GCM10011374_21200</name>
</gene>
<dbReference type="EMBL" id="BMEQ01000010">
    <property type="protein sequence ID" value="GGG58155.1"/>
    <property type="molecule type" value="Genomic_DNA"/>
</dbReference>
<dbReference type="Proteomes" id="UP000638848">
    <property type="component" value="Unassembled WGS sequence"/>
</dbReference>
<sequence length="96" mass="10112">MIAASGAGPMAAVALGRGGGVDILRTVDMLRSEDKRVLLHCVQAPSRTLMIVALHGSLVTGAPACEEQLKIARILPEAEVNRPFERELRSPVPSAA</sequence>
<evidence type="ECO:0000313" key="1">
    <source>
        <dbReference type="EMBL" id="GGG58155.1"/>
    </source>
</evidence>
<keyword evidence="2" id="KW-1185">Reference proteome</keyword>
<proteinExistence type="predicted"/>
<protein>
    <submittedName>
        <fullName evidence="1">Uncharacterized protein</fullName>
    </submittedName>
</protein>
<name>A0A917GVD7_9MICC</name>
<accession>A0A917GVD7</accession>
<evidence type="ECO:0000313" key="2">
    <source>
        <dbReference type="Proteomes" id="UP000638848"/>
    </source>
</evidence>
<organism evidence="1 2">
    <name type="scientific">Kocuria dechangensis</name>
    <dbReference type="NCBI Taxonomy" id="1176249"/>
    <lineage>
        <taxon>Bacteria</taxon>
        <taxon>Bacillati</taxon>
        <taxon>Actinomycetota</taxon>
        <taxon>Actinomycetes</taxon>
        <taxon>Micrococcales</taxon>
        <taxon>Micrococcaceae</taxon>
        <taxon>Kocuria</taxon>
    </lineage>
</organism>
<reference evidence="1" key="2">
    <citation type="submission" date="2020-09" db="EMBL/GenBank/DDBJ databases">
        <authorList>
            <person name="Sun Q."/>
            <person name="Zhou Y."/>
        </authorList>
    </citation>
    <scope>NUCLEOTIDE SEQUENCE</scope>
    <source>
        <strain evidence="1">CGMCC 1.12187</strain>
    </source>
</reference>
<reference evidence="1" key="1">
    <citation type="journal article" date="2014" name="Int. J. Syst. Evol. Microbiol.">
        <title>Complete genome sequence of Corynebacterium casei LMG S-19264T (=DSM 44701T), isolated from a smear-ripened cheese.</title>
        <authorList>
            <consortium name="US DOE Joint Genome Institute (JGI-PGF)"/>
            <person name="Walter F."/>
            <person name="Albersmeier A."/>
            <person name="Kalinowski J."/>
            <person name="Ruckert C."/>
        </authorList>
    </citation>
    <scope>NUCLEOTIDE SEQUENCE</scope>
    <source>
        <strain evidence="1">CGMCC 1.12187</strain>
    </source>
</reference>